<keyword evidence="4" id="KW-1185">Reference proteome</keyword>
<accession>A0A0C2D612</accession>
<sequence>MATTAANTNELVLLLCLQALLVITLDAGEYPLAELLLRANHAIFCRSIISLQFIAFFEQCGSVVRSTLDGQILLTSFRFTAIAFPLKYRTWFAAKTTFSVLSFITLIAGLYWSAYFVGRNFTANMGAMS</sequence>
<keyword evidence="1" id="KW-0472">Membrane</keyword>
<organism evidence="3 4">
    <name type="scientific">Ancylostoma duodenale</name>
    <dbReference type="NCBI Taxonomy" id="51022"/>
    <lineage>
        <taxon>Eukaryota</taxon>
        <taxon>Metazoa</taxon>
        <taxon>Ecdysozoa</taxon>
        <taxon>Nematoda</taxon>
        <taxon>Chromadorea</taxon>
        <taxon>Rhabditida</taxon>
        <taxon>Rhabditina</taxon>
        <taxon>Rhabditomorpha</taxon>
        <taxon>Strongyloidea</taxon>
        <taxon>Ancylostomatidae</taxon>
        <taxon>Ancylostomatinae</taxon>
        <taxon>Ancylostoma</taxon>
    </lineage>
</organism>
<evidence type="ECO:0000256" key="1">
    <source>
        <dbReference type="SAM" id="Phobius"/>
    </source>
</evidence>
<feature type="signal peptide" evidence="2">
    <location>
        <begin position="1"/>
        <end position="27"/>
    </location>
</feature>
<keyword evidence="1" id="KW-0812">Transmembrane</keyword>
<dbReference type="Proteomes" id="UP000054047">
    <property type="component" value="Unassembled WGS sequence"/>
</dbReference>
<protein>
    <recommendedName>
        <fullName evidence="5">7TM GPCR serpentine receptor class x (Srx) domain-containing protein</fullName>
    </recommendedName>
</protein>
<dbReference type="EMBL" id="KN727755">
    <property type="protein sequence ID" value="KIH65023.1"/>
    <property type="molecule type" value="Genomic_DNA"/>
</dbReference>
<feature type="transmembrane region" description="Helical" evidence="1">
    <location>
        <begin position="98"/>
        <end position="118"/>
    </location>
</feature>
<evidence type="ECO:0000313" key="3">
    <source>
        <dbReference type="EMBL" id="KIH65023.1"/>
    </source>
</evidence>
<dbReference type="AlphaFoldDB" id="A0A0C2D612"/>
<keyword evidence="2" id="KW-0732">Signal</keyword>
<reference evidence="3 4" key="1">
    <citation type="submission" date="2013-12" db="EMBL/GenBank/DDBJ databases">
        <title>Draft genome of the parsitic nematode Ancylostoma duodenale.</title>
        <authorList>
            <person name="Mitreva M."/>
        </authorList>
    </citation>
    <scope>NUCLEOTIDE SEQUENCE [LARGE SCALE GENOMIC DNA]</scope>
    <source>
        <strain evidence="3 4">Zhejiang</strain>
    </source>
</reference>
<evidence type="ECO:0000256" key="2">
    <source>
        <dbReference type="SAM" id="SignalP"/>
    </source>
</evidence>
<feature type="chain" id="PRO_5002147141" description="7TM GPCR serpentine receptor class x (Srx) domain-containing protein" evidence="2">
    <location>
        <begin position="28"/>
        <end position="129"/>
    </location>
</feature>
<keyword evidence="1" id="KW-1133">Transmembrane helix</keyword>
<gene>
    <name evidence="3" type="ORF">ANCDUO_04657</name>
</gene>
<name>A0A0C2D612_9BILA</name>
<evidence type="ECO:0008006" key="5">
    <source>
        <dbReference type="Google" id="ProtNLM"/>
    </source>
</evidence>
<dbReference type="Gene3D" id="1.20.1070.10">
    <property type="entry name" value="Rhodopsin 7-helix transmembrane proteins"/>
    <property type="match status" value="1"/>
</dbReference>
<proteinExistence type="predicted"/>
<evidence type="ECO:0000313" key="4">
    <source>
        <dbReference type="Proteomes" id="UP000054047"/>
    </source>
</evidence>